<keyword evidence="11 13" id="KW-0012">Acyltransferase</keyword>
<evidence type="ECO:0000256" key="9">
    <source>
        <dbReference type="ARBA" id="ARBA00022989"/>
    </source>
</evidence>
<dbReference type="PANTHER" id="PTHR13285">
    <property type="entry name" value="ACYLTRANSFERASE"/>
    <property type="match status" value="1"/>
</dbReference>
<feature type="transmembrane region" description="Helical" evidence="14">
    <location>
        <begin position="305"/>
        <end position="328"/>
    </location>
</feature>
<feature type="transmembrane region" description="Helical" evidence="14">
    <location>
        <begin position="233"/>
        <end position="253"/>
    </location>
</feature>
<feature type="transmembrane region" description="Helical" evidence="14">
    <location>
        <begin position="376"/>
        <end position="395"/>
    </location>
</feature>
<evidence type="ECO:0000256" key="1">
    <source>
        <dbReference type="ARBA" id="ARBA00004651"/>
    </source>
</evidence>
<dbReference type="PANTHER" id="PTHR13285:SF23">
    <property type="entry name" value="TEICHOIC ACID D-ALANYLTRANSFERASE"/>
    <property type="match status" value="1"/>
</dbReference>
<feature type="transmembrane region" description="Helical" evidence="14">
    <location>
        <begin position="401"/>
        <end position="422"/>
    </location>
</feature>
<feature type="transmembrane region" description="Helical" evidence="14">
    <location>
        <begin position="146"/>
        <end position="165"/>
    </location>
</feature>
<comment type="similarity">
    <text evidence="3 13">Belongs to the membrane-bound acyltransferase family.</text>
</comment>
<name>A0A5B0DUY0_9HYPH</name>
<evidence type="ECO:0000256" key="11">
    <source>
        <dbReference type="ARBA" id="ARBA00023315"/>
    </source>
</evidence>
<feature type="transmembrane region" description="Helical" evidence="14">
    <location>
        <begin position="348"/>
        <end position="367"/>
    </location>
</feature>
<evidence type="ECO:0000256" key="6">
    <source>
        <dbReference type="ARBA" id="ARBA00022679"/>
    </source>
</evidence>
<dbReference type="RefSeq" id="WP_149301282.1">
    <property type="nucleotide sequence ID" value="NZ_VTWH01000004.1"/>
</dbReference>
<keyword evidence="9 14" id="KW-1133">Transmembrane helix</keyword>
<keyword evidence="10 13" id="KW-0472">Membrane</keyword>
<reference evidence="15 16" key="1">
    <citation type="submission" date="2019-08" db="EMBL/GenBank/DDBJ databases">
        <title>Aureimonas fodiniaquatilis sp. nov., isolated from a coal mine wastewater.</title>
        <authorList>
            <person name="Kim W."/>
        </authorList>
    </citation>
    <scope>NUCLEOTIDE SEQUENCE [LARGE SCALE GENOMIC DNA]</scope>
    <source>
        <strain evidence="15 16">CAU 1482</strain>
    </source>
</reference>
<accession>A0A5B0DUY0</accession>
<evidence type="ECO:0000256" key="12">
    <source>
        <dbReference type="ARBA" id="ARBA00031030"/>
    </source>
</evidence>
<evidence type="ECO:0000256" key="2">
    <source>
        <dbReference type="ARBA" id="ARBA00005182"/>
    </source>
</evidence>
<dbReference type="InterPro" id="IPR024194">
    <property type="entry name" value="Ac/AlaTfrase_AlgI/DltB"/>
</dbReference>
<protein>
    <recommendedName>
        <fullName evidence="4">Probable alginate O-acetylase AlgI</fullName>
    </recommendedName>
    <alternativeName>
        <fullName evidence="12">Alginate biosynthesis protein AlgI</fullName>
    </alternativeName>
</protein>
<keyword evidence="5 13" id="KW-1003">Cell membrane</keyword>
<dbReference type="GO" id="GO:0005886">
    <property type="term" value="C:plasma membrane"/>
    <property type="evidence" value="ECO:0007669"/>
    <property type="project" value="UniProtKB-SubCell"/>
</dbReference>
<dbReference type="InterPro" id="IPR051085">
    <property type="entry name" value="MB_O-acyltransferase"/>
</dbReference>
<dbReference type="InterPro" id="IPR004299">
    <property type="entry name" value="MBOAT_fam"/>
</dbReference>
<evidence type="ECO:0000256" key="14">
    <source>
        <dbReference type="SAM" id="Phobius"/>
    </source>
</evidence>
<keyword evidence="7 14" id="KW-0812">Transmembrane</keyword>
<dbReference type="PIRSF" id="PIRSF500217">
    <property type="entry name" value="AlgI"/>
    <property type="match status" value="1"/>
</dbReference>
<evidence type="ECO:0000256" key="3">
    <source>
        <dbReference type="ARBA" id="ARBA00010323"/>
    </source>
</evidence>
<dbReference type="AlphaFoldDB" id="A0A5B0DUY0"/>
<dbReference type="GO" id="GO:0042121">
    <property type="term" value="P:alginic acid biosynthetic process"/>
    <property type="evidence" value="ECO:0007669"/>
    <property type="project" value="UniProtKB-KW"/>
</dbReference>
<comment type="subcellular location">
    <subcellularLocation>
        <location evidence="1">Cell membrane</location>
        <topology evidence="1">Multi-pass membrane protein</topology>
    </subcellularLocation>
</comment>
<feature type="transmembrane region" description="Helical" evidence="14">
    <location>
        <begin position="73"/>
        <end position="92"/>
    </location>
</feature>
<dbReference type="InterPro" id="IPR028362">
    <property type="entry name" value="AlgI"/>
</dbReference>
<keyword evidence="8" id="KW-0016">Alginate biosynthesis</keyword>
<evidence type="ECO:0000256" key="5">
    <source>
        <dbReference type="ARBA" id="ARBA00022475"/>
    </source>
</evidence>
<evidence type="ECO:0000256" key="10">
    <source>
        <dbReference type="ARBA" id="ARBA00023136"/>
    </source>
</evidence>
<sequence length="476" mass="53610">MVFSSIPFIFYFAPAFFLLLFCSRSKNLAILIGSALFYSWGELKWLPLLGLSIVFNFYAAALLSRLQGRSRDWFLYFAIIANLTPLIIFKYAEFVLSNLQEIIGKTSLSFEFGLPLGISFFTFQAISYIIDVYRGSQKREGTLRDYATYIFLFPHLIAGPIVRYADIHDELKHRSVGVEKVAVGLQYFIVGLCQKVLIANTLASPADYVFGLELGTVSMLEAWIGSVSYMLQIYFDFCGYSNMAIGLAFMMGFHFPRNFNYPYISRSIGEFWRRWHISLSFWFRDYVYIPMGGNRVSRAKLIRNVLIVFTLTGLWHGAAWTFIVWGFYHGAFVALERAGFGAVLNRLPSALQHGYALLVVLVGWVIFRAESMPQTLDILTAMAGFGAEASSPLGLWLNPEIILALILGPAFATPLLPLLLRWAGRIEVEGALAYPNQPDVRVIIRLIPVSVLALGFVVSVTALAASSLNPFLYFRF</sequence>
<comment type="caution">
    <text evidence="15">The sequence shown here is derived from an EMBL/GenBank/DDBJ whole genome shotgun (WGS) entry which is preliminary data.</text>
</comment>
<dbReference type="OrthoDB" id="139172at2"/>
<keyword evidence="16" id="KW-1185">Reference proteome</keyword>
<feature type="transmembrane region" description="Helical" evidence="14">
    <location>
        <begin position="442"/>
        <end position="465"/>
    </location>
</feature>
<dbReference type="EMBL" id="VTWH01000004">
    <property type="protein sequence ID" value="KAA0969009.1"/>
    <property type="molecule type" value="Genomic_DNA"/>
</dbReference>
<feature type="transmembrane region" description="Helical" evidence="14">
    <location>
        <begin position="112"/>
        <end position="134"/>
    </location>
</feature>
<dbReference type="GO" id="GO:0016746">
    <property type="term" value="F:acyltransferase activity"/>
    <property type="evidence" value="ECO:0007669"/>
    <property type="project" value="UniProtKB-KW"/>
</dbReference>
<evidence type="ECO:0000313" key="15">
    <source>
        <dbReference type="EMBL" id="KAA0969009.1"/>
    </source>
</evidence>
<comment type="pathway">
    <text evidence="2">Glycan biosynthesis; alginate biosynthesis.</text>
</comment>
<organism evidence="15 16">
    <name type="scientific">Aureimonas fodinaquatilis</name>
    <dbReference type="NCBI Taxonomy" id="2565783"/>
    <lineage>
        <taxon>Bacteria</taxon>
        <taxon>Pseudomonadati</taxon>
        <taxon>Pseudomonadota</taxon>
        <taxon>Alphaproteobacteria</taxon>
        <taxon>Hyphomicrobiales</taxon>
        <taxon>Aurantimonadaceae</taxon>
        <taxon>Aureimonas</taxon>
    </lineage>
</organism>
<proteinExistence type="inferred from homology"/>
<dbReference type="PIRSF" id="PIRSF016636">
    <property type="entry name" value="AlgI_DltB"/>
    <property type="match status" value="1"/>
</dbReference>
<evidence type="ECO:0000313" key="16">
    <source>
        <dbReference type="Proteomes" id="UP000324738"/>
    </source>
</evidence>
<evidence type="ECO:0000256" key="4">
    <source>
        <dbReference type="ARBA" id="ARBA00016084"/>
    </source>
</evidence>
<gene>
    <name evidence="15" type="ORF">FPY71_15775</name>
</gene>
<feature type="transmembrane region" description="Helical" evidence="14">
    <location>
        <begin position="45"/>
        <end position="66"/>
    </location>
</feature>
<evidence type="ECO:0000256" key="8">
    <source>
        <dbReference type="ARBA" id="ARBA00022841"/>
    </source>
</evidence>
<evidence type="ECO:0000256" key="7">
    <source>
        <dbReference type="ARBA" id="ARBA00022692"/>
    </source>
</evidence>
<dbReference type="Pfam" id="PF03062">
    <property type="entry name" value="MBOAT"/>
    <property type="match status" value="1"/>
</dbReference>
<keyword evidence="6 13" id="KW-0808">Transferase</keyword>
<evidence type="ECO:0000256" key="13">
    <source>
        <dbReference type="PIRNR" id="PIRNR016636"/>
    </source>
</evidence>
<dbReference type="Proteomes" id="UP000324738">
    <property type="component" value="Unassembled WGS sequence"/>
</dbReference>